<evidence type="ECO:0000313" key="1">
    <source>
        <dbReference type="EMBL" id="EKT4091386.1"/>
    </source>
</evidence>
<organism evidence="1 2">
    <name type="scientific">Stenotrophomonas maltophilia</name>
    <name type="common">Pseudomonas maltophilia</name>
    <name type="synonym">Xanthomonas maltophilia</name>
    <dbReference type="NCBI Taxonomy" id="40324"/>
    <lineage>
        <taxon>Bacteria</taxon>
        <taxon>Pseudomonadati</taxon>
        <taxon>Pseudomonadota</taxon>
        <taxon>Gammaproteobacteria</taxon>
        <taxon>Lysobacterales</taxon>
        <taxon>Lysobacteraceae</taxon>
        <taxon>Stenotrophomonas</taxon>
        <taxon>Stenotrophomonas maltophilia group</taxon>
    </lineage>
</organism>
<protein>
    <submittedName>
        <fullName evidence="1">Uncharacterized protein</fullName>
    </submittedName>
</protein>
<dbReference type="AlphaFoldDB" id="A0AAI9BZL0"/>
<dbReference type="RefSeq" id="WP_162622100.1">
    <property type="nucleotide sequence ID" value="NZ_CP029773.1"/>
</dbReference>
<gene>
    <name evidence="1" type="ORF">QEG23_000869</name>
</gene>
<name>A0AAI9BZL0_STEMA</name>
<dbReference type="EMBL" id="ABLOJW010000004">
    <property type="protein sequence ID" value="EKT4091386.1"/>
    <property type="molecule type" value="Genomic_DNA"/>
</dbReference>
<comment type="caution">
    <text evidence="1">The sequence shown here is derived from an EMBL/GenBank/DDBJ whole genome shotgun (WGS) entry which is preliminary data.</text>
</comment>
<sequence>MTKSHFNSLRRKVSKWVAWSSVDAVKRELFLEDAEGKLERIALQASEDSLPYLCQSLEDLAHWYLVDFQHRLLNEGERHPESLAAAAAHARAQVDVSSLLFKKGQGARFSCEMLPDTAAVSLGLSLMTGRREEAMRLFDQLRAGLDTQLLDLHKEGRPGSGEIYRHFWFLMLLSAAAFKKRIDLQNYSLPTNMQPYADALANWDTENVDRVDDLASALAEFHVQQARNRSANDIREFDREDRMIFPYEILGWLRLHEWAGRENPSAFSHPLMNQPLAWLPPEPLPAWTTRTLDQALAAARDF</sequence>
<proteinExistence type="predicted"/>
<evidence type="ECO:0000313" key="2">
    <source>
        <dbReference type="Proteomes" id="UP001218208"/>
    </source>
</evidence>
<dbReference type="Proteomes" id="UP001218208">
    <property type="component" value="Unassembled WGS sequence"/>
</dbReference>
<accession>A0AAI9BZL0</accession>
<reference evidence="1" key="1">
    <citation type="submission" date="2022-07" db="EMBL/GenBank/DDBJ databases">
        <authorList>
            <consortium name="DAFM: The Division of Animal and Food Microbiology"/>
        </authorList>
    </citation>
    <scope>NUCLEOTIDE SEQUENCE</scope>
    <source>
        <strain evidence="1">19MO01SH01-2</strain>
    </source>
</reference>